<sequence>MAATGTTDEITQRIYARCREQFSGSQLLYQRDILSLGIIPAKNLEILLECTQKLVDQNRFRVYQDSDNRLAWKVIAEEDAEKIQSLNDTEKLVYNVIHSTGRTGIWIRQLGKRTDLHKTSLDKALKSLEGKNFIKSIFNVKHPGKKVYMLAELTPAEDVTGGAWFTDGVLDAEFIGVLSDYIEVQVSKRSWYEVIPKPAASSSNNKRQKLNTGEIMKQNEPTATEKERKYYPYPADYKFYPTVGEITVEVNKTGITPVKLDEGSISQLLRMMCFDGRLIALNDHTNYKAVRRPNEIIKARADADRPPEVQQKSFFNGANGMTEAPCGQCPVFKICQPGGTVSPENCEYFDDWFGKALGF</sequence>
<dbReference type="PANTHER" id="PTHR12780">
    <property type="entry name" value="RNA POLYMERASE III DNA DIRECTED , 39KD SUBUNIT-RELATED"/>
    <property type="match status" value="1"/>
</dbReference>
<dbReference type="InterPro" id="IPR007832">
    <property type="entry name" value="RNA_pol_Rpc34"/>
</dbReference>
<dbReference type="FunFam" id="1.10.10.10:FF:000116">
    <property type="entry name" value="DNA-directed RNA polymerase III subunit RPC6"/>
    <property type="match status" value="1"/>
</dbReference>
<evidence type="ECO:0000256" key="3">
    <source>
        <dbReference type="ARBA" id="ARBA00022478"/>
    </source>
</evidence>
<keyword evidence="5 6" id="KW-0539">Nucleus</keyword>
<dbReference type="GO" id="GO:0006383">
    <property type="term" value="P:transcription by RNA polymerase III"/>
    <property type="evidence" value="ECO:0007669"/>
    <property type="project" value="UniProtKB-UniRule"/>
</dbReference>
<dbReference type="Pfam" id="PF05158">
    <property type="entry name" value="RNA_pol_Rpc34"/>
    <property type="match status" value="1"/>
</dbReference>
<dbReference type="SUPFAM" id="SSF46785">
    <property type="entry name" value="Winged helix' DNA-binding domain"/>
    <property type="match status" value="1"/>
</dbReference>
<organism evidence="7">
    <name type="scientific">Talaromyces marneffei PM1</name>
    <dbReference type="NCBI Taxonomy" id="1077442"/>
    <lineage>
        <taxon>Eukaryota</taxon>
        <taxon>Fungi</taxon>
        <taxon>Dikarya</taxon>
        <taxon>Ascomycota</taxon>
        <taxon>Pezizomycotina</taxon>
        <taxon>Eurotiomycetes</taxon>
        <taxon>Eurotiomycetidae</taxon>
        <taxon>Eurotiales</taxon>
        <taxon>Trichocomaceae</taxon>
        <taxon>Talaromyces</taxon>
        <taxon>Talaromyces sect. Talaromyces</taxon>
    </lineage>
</organism>
<comment type="subcellular location">
    <subcellularLocation>
        <location evidence="1 6">Nucleus</location>
    </subcellularLocation>
</comment>
<evidence type="ECO:0000313" key="7">
    <source>
        <dbReference type="EMBL" id="KFX47484.1"/>
    </source>
</evidence>
<dbReference type="EMBL" id="JPOX01000015">
    <property type="protein sequence ID" value="KFX47484.1"/>
    <property type="molecule type" value="Genomic_DNA"/>
</dbReference>
<dbReference type="InterPro" id="IPR036388">
    <property type="entry name" value="WH-like_DNA-bd_sf"/>
</dbReference>
<gene>
    <name evidence="7" type="ORF">GQ26_0151930</name>
</gene>
<accession>A0A093VC13</accession>
<dbReference type="GO" id="GO:0005666">
    <property type="term" value="C:RNA polymerase III complex"/>
    <property type="evidence" value="ECO:0007669"/>
    <property type="project" value="UniProtKB-UniRule"/>
</dbReference>
<comment type="function">
    <text evidence="6">DNA-dependent RNA polymerase catalyzes the transcription of DNA into RNA using the four ribonucleoside triphosphates as substrates. Specific peripheric component of RNA polymerase III which synthesizes small RNAs, such as 5S rRNA and tRNAs.</text>
</comment>
<comment type="similarity">
    <text evidence="2 6">Belongs to the eukaryotic RPC34/RPC39 RNA polymerase subunit family.</text>
</comment>
<evidence type="ECO:0000256" key="4">
    <source>
        <dbReference type="ARBA" id="ARBA00023163"/>
    </source>
</evidence>
<evidence type="ECO:0000256" key="1">
    <source>
        <dbReference type="ARBA" id="ARBA00004123"/>
    </source>
</evidence>
<proteinExistence type="inferred from homology"/>
<dbReference type="AlphaFoldDB" id="A0A093VC13"/>
<dbReference type="InterPro" id="IPR036390">
    <property type="entry name" value="WH_DNA-bd_sf"/>
</dbReference>
<evidence type="ECO:0000256" key="5">
    <source>
        <dbReference type="ARBA" id="ARBA00023242"/>
    </source>
</evidence>
<dbReference type="GO" id="GO:0005737">
    <property type="term" value="C:cytoplasm"/>
    <property type="evidence" value="ECO:0007669"/>
    <property type="project" value="UniProtKB-ARBA"/>
</dbReference>
<keyword evidence="4 6" id="KW-0804">Transcription</keyword>
<dbReference type="Gene3D" id="1.10.10.10">
    <property type="entry name" value="Winged helix-like DNA-binding domain superfamily/Winged helix DNA-binding domain"/>
    <property type="match status" value="1"/>
</dbReference>
<evidence type="ECO:0000256" key="6">
    <source>
        <dbReference type="PIRNR" id="PIRNR028763"/>
    </source>
</evidence>
<dbReference type="HOGENOM" id="CLU_033661_0_2_1"/>
<protein>
    <recommendedName>
        <fullName evidence="6">DNA-directed RNA polymerase III subunit RPC6</fullName>
        <shortName evidence="6">RNA polymerase III subunit C6</shortName>
    </recommendedName>
</protein>
<keyword evidence="3 6" id="KW-0240">DNA-directed RNA polymerase</keyword>
<reference evidence="7" key="1">
    <citation type="journal article" date="2014" name="PLoS Genet.">
        <title>Signature Gene Expression Reveals Novel Clues to the Molecular Mechanisms of Dimorphic Transition in Penicillium marneffei.</title>
        <authorList>
            <person name="Yang E."/>
            <person name="Wang G."/>
            <person name="Cai J."/>
            <person name="Woo P.C."/>
            <person name="Lau S.K."/>
            <person name="Yuen K.-Y."/>
            <person name="Chow W.-N."/>
            <person name="Lin X."/>
        </authorList>
    </citation>
    <scope>NUCLEOTIDE SEQUENCE [LARGE SCALE GENOMIC DNA]</scope>
    <source>
        <strain evidence="7">PM1</strain>
    </source>
</reference>
<name>A0A093VC13_TALMA</name>
<dbReference type="GO" id="GO:0005654">
    <property type="term" value="C:nucleoplasm"/>
    <property type="evidence" value="ECO:0007669"/>
    <property type="project" value="UniProtKB-ARBA"/>
</dbReference>
<evidence type="ECO:0000256" key="2">
    <source>
        <dbReference type="ARBA" id="ARBA00011038"/>
    </source>
</evidence>
<comment type="caution">
    <text evidence="7">The sequence shown here is derived from an EMBL/GenBank/DDBJ whole genome shotgun (WGS) entry which is preliminary data.</text>
</comment>
<dbReference type="PIRSF" id="PIRSF028763">
    <property type="entry name" value="RNA_pol_Rpc34"/>
    <property type="match status" value="1"/>
</dbReference>
<dbReference type="InterPro" id="IPR016049">
    <property type="entry name" value="RNA_pol_Rpc34-like"/>
</dbReference>
<dbReference type="eggNOG" id="KOG3233">
    <property type="taxonomic scope" value="Eukaryota"/>
</dbReference>